<comment type="caution">
    <text evidence="3">The sequence shown here is derived from an EMBL/GenBank/DDBJ whole genome shotgun (WGS) entry which is preliminary data.</text>
</comment>
<evidence type="ECO:0000313" key="4">
    <source>
        <dbReference type="Proteomes" id="UP000075578"/>
    </source>
</evidence>
<sequence>MKDESPSIQEWKDLYSAALDFKKLQPWEWMDDSDMFCVQNPATGEIGYCCVLGKASDFALGVYPGDECLLSRMLGEPEPSELNDLNNPKCLMASFFNEGYMDIHDYETIKRLELGFDRHQPWPVLRSHLPGYVPWYLNRDEAQFLTLTLQQAIIVCQRFKSNPKKLISPASGKMLIRVSEEVEDGLKWRDDWLDVFNIEESGEVLDDSDVEILDDLADMKRQGTWEVDAFYLPEPVQEEAGERPFYPYVITWAVKDGEILNGTVSRPDEKKSAFLAQLRENTFSKQNLPHEISIKRDELLSVLTPITNHLEIELTRVDSLEVLENAEEDCIREVMEEPMDYLEEKIDKIDIEGINPPKVEYADQKQTTPLDFENSNKREFVDRDHEVSEDYYKLMGKSLGKAKLKKRLKKLIRKDPEFFDSYISLSQMLYEEDKKTEADLVLDNGYKRAIKIITTEENEWPDLLEWGWVENRHVIRIIMNKAISLWNKRETDPALDLFRKLLKSNPSDNIGARNYILAIRMHMSFDEFEEQFNKDGFYDSSLIDWFDDNYKKFPDEFDWWDKATEEYR</sequence>
<dbReference type="InterPro" id="IPR054216">
    <property type="entry name" value="DUF6930"/>
</dbReference>
<dbReference type="AlphaFoldDB" id="A0A150IZE9"/>
<dbReference type="Proteomes" id="UP000075578">
    <property type="component" value="Unassembled WGS sequence"/>
</dbReference>
<dbReference type="Pfam" id="PF22007">
    <property type="entry name" value="DUF6930"/>
    <property type="match status" value="1"/>
</dbReference>
<dbReference type="Pfam" id="PF23988">
    <property type="entry name" value="DUF7309"/>
    <property type="match status" value="1"/>
</dbReference>
<dbReference type="Gene3D" id="1.25.40.10">
    <property type="entry name" value="Tetratricopeptide repeat domain"/>
    <property type="match status" value="1"/>
</dbReference>
<feature type="domain" description="DUF6930" evidence="1">
    <location>
        <begin position="220"/>
        <end position="328"/>
    </location>
</feature>
<evidence type="ECO:0000259" key="2">
    <source>
        <dbReference type="Pfam" id="PF23988"/>
    </source>
</evidence>
<name>A0A150IZE9_9EURY</name>
<evidence type="ECO:0000259" key="1">
    <source>
        <dbReference type="Pfam" id="PF22007"/>
    </source>
</evidence>
<dbReference type="InterPro" id="IPR055733">
    <property type="entry name" value="DUF7309"/>
</dbReference>
<evidence type="ECO:0000313" key="3">
    <source>
        <dbReference type="EMBL" id="KYC50369.1"/>
    </source>
</evidence>
<organism evidence="3 4">
    <name type="scientific">Candidatus Methanofastidiosum methylothiophilum</name>
    <dbReference type="NCBI Taxonomy" id="1705564"/>
    <lineage>
        <taxon>Archaea</taxon>
        <taxon>Methanobacteriati</taxon>
        <taxon>Methanobacteriota</taxon>
        <taxon>Stenosarchaea group</taxon>
        <taxon>Candidatus Methanofastidiosia</taxon>
        <taxon>Candidatus Methanofastidiosales</taxon>
        <taxon>Candidatus Methanofastidiosaceae</taxon>
        <taxon>Candidatus Methanofastidiosum</taxon>
    </lineage>
</organism>
<proteinExistence type="predicted"/>
<protein>
    <recommendedName>
        <fullName evidence="5">Tetratricopeptide repeat protein</fullName>
    </recommendedName>
</protein>
<gene>
    <name evidence="3" type="ORF">AMQ74_01263</name>
</gene>
<dbReference type="InterPro" id="IPR011990">
    <property type="entry name" value="TPR-like_helical_dom_sf"/>
</dbReference>
<feature type="domain" description="DUF7309" evidence="2">
    <location>
        <begin position="11"/>
        <end position="177"/>
    </location>
</feature>
<dbReference type="EMBL" id="LNGD01000082">
    <property type="protein sequence ID" value="KYC50369.1"/>
    <property type="molecule type" value="Genomic_DNA"/>
</dbReference>
<dbReference type="SUPFAM" id="SSF48452">
    <property type="entry name" value="TPR-like"/>
    <property type="match status" value="1"/>
</dbReference>
<accession>A0A150IZE9</accession>
<reference evidence="3 4" key="1">
    <citation type="journal article" date="2016" name="ISME J.">
        <title>Chasing the elusive Euryarchaeota class WSA2: genomes reveal a uniquely fastidious methyl-reducing methanogen.</title>
        <authorList>
            <person name="Nobu M.K."/>
            <person name="Narihiro T."/>
            <person name="Kuroda K."/>
            <person name="Mei R."/>
            <person name="Liu W.T."/>
        </authorList>
    </citation>
    <scope>NUCLEOTIDE SEQUENCE [LARGE SCALE GENOMIC DNA]</scope>
    <source>
        <strain evidence="3">U1lsi0528_Bin089</strain>
    </source>
</reference>
<evidence type="ECO:0008006" key="5">
    <source>
        <dbReference type="Google" id="ProtNLM"/>
    </source>
</evidence>